<comment type="caution">
    <text evidence="2">The sequence shown here is derived from an EMBL/GenBank/DDBJ whole genome shotgun (WGS) entry which is preliminary data.</text>
</comment>
<gene>
    <name evidence="2" type="ORF">ACFOW6_15055</name>
</gene>
<evidence type="ECO:0000313" key="2">
    <source>
        <dbReference type="EMBL" id="MFC4352869.1"/>
    </source>
</evidence>
<accession>A0ABV8UPA1</accession>
<keyword evidence="1" id="KW-0732">Signal</keyword>
<keyword evidence="3" id="KW-1185">Reference proteome</keyword>
<feature type="chain" id="PRO_5045652784" evidence="1">
    <location>
        <begin position="25"/>
        <end position="246"/>
    </location>
</feature>
<dbReference type="EMBL" id="JBHSCW010000010">
    <property type="protein sequence ID" value="MFC4352869.1"/>
    <property type="molecule type" value="Genomic_DNA"/>
</dbReference>
<sequence>MGSPLLAIPFAALLFMASPSSANAERLNIEGLEGVAGIADLAEIETFVKKEANRIGDVENSKGAQELVKSVSSEFSTAYNSDLFKVMECGRRWSEITESFSENFDKKSAKMEANEAITNEEAAAFNDHLAIGERIVELQEETNNSLKDKRSMTIWATLMSMILSDTLGIERPEPRILQVMKDYLRSKDQLFESYSEGMGASYVHLMESECEDPELTTAITQYQSNREEFLALVTSEMESINQFLEP</sequence>
<reference evidence="3" key="1">
    <citation type="journal article" date="2019" name="Int. J. Syst. Evol. Microbiol.">
        <title>The Global Catalogue of Microorganisms (GCM) 10K type strain sequencing project: providing services to taxonomists for standard genome sequencing and annotation.</title>
        <authorList>
            <consortium name="The Broad Institute Genomics Platform"/>
            <consortium name="The Broad Institute Genome Sequencing Center for Infectious Disease"/>
            <person name="Wu L."/>
            <person name="Ma J."/>
        </authorList>
    </citation>
    <scope>NUCLEOTIDE SEQUENCE [LARGE SCALE GENOMIC DNA]</scope>
    <source>
        <strain evidence="3">CECT 8472</strain>
    </source>
</reference>
<name>A0ABV8UPA1_9PROT</name>
<evidence type="ECO:0000313" key="3">
    <source>
        <dbReference type="Proteomes" id="UP001595799"/>
    </source>
</evidence>
<dbReference type="Proteomes" id="UP001595799">
    <property type="component" value="Unassembled WGS sequence"/>
</dbReference>
<feature type="signal peptide" evidence="1">
    <location>
        <begin position="1"/>
        <end position="24"/>
    </location>
</feature>
<dbReference type="RefSeq" id="WP_382423247.1">
    <property type="nucleotide sequence ID" value="NZ_JBHSCW010000010.1"/>
</dbReference>
<evidence type="ECO:0000256" key="1">
    <source>
        <dbReference type="SAM" id="SignalP"/>
    </source>
</evidence>
<proteinExistence type="predicted"/>
<organism evidence="2 3">
    <name type="scientific">Fodinicurvata halophila</name>
    <dbReference type="NCBI Taxonomy" id="1419723"/>
    <lineage>
        <taxon>Bacteria</taxon>
        <taxon>Pseudomonadati</taxon>
        <taxon>Pseudomonadota</taxon>
        <taxon>Alphaproteobacteria</taxon>
        <taxon>Rhodospirillales</taxon>
        <taxon>Rhodovibrionaceae</taxon>
        <taxon>Fodinicurvata</taxon>
    </lineage>
</organism>
<protein>
    <submittedName>
        <fullName evidence="2">Uncharacterized protein</fullName>
    </submittedName>
</protein>